<name>F4RHD2_MELLP</name>
<evidence type="ECO:0000313" key="3">
    <source>
        <dbReference type="Proteomes" id="UP000001072"/>
    </source>
</evidence>
<organism evidence="3">
    <name type="scientific">Melampsora larici-populina (strain 98AG31 / pathotype 3-4-7)</name>
    <name type="common">Poplar leaf rust fungus</name>
    <dbReference type="NCBI Taxonomy" id="747676"/>
    <lineage>
        <taxon>Eukaryota</taxon>
        <taxon>Fungi</taxon>
        <taxon>Dikarya</taxon>
        <taxon>Basidiomycota</taxon>
        <taxon>Pucciniomycotina</taxon>
        <taxon>Pucciniomycetes</taxon>
        <taxon>Pucciniales</taxon>
        <taxon>Melampsoraceae</taxon>
        <taxon>Melampsora</taxon>
    </lineage>
</organism>
<sequence>MTFHPIIPIQHTIHKDEKTSRPPPRPSEIRALPTPTTTVKQQRLARRLTQPAEAKRTNKRARYEDDEDFEADDDEAHDSEIIHAAHEPTDTKSELTPNLSNYRELGNEWGLARAEKYLGNLKLPKNNRLSGNGLFEAQSLQAAYKTHKTMLCIALKVSRRVLDEALLEGPLAREPNMYNNYQTYSKVATSTKMPPKGVSQGFRERNEIVGSTWSTYVDEEQEVFTPRLFERLCVATSEAYALTKTPLGIPSSVAVQEAPTNACTSGLEPLTPEELETYVPVFERLVDKQKVSRDLHQGQLWRHSSKTTNRTTEHLMKLEISRVVRQLNVLMHHFNLQFHLIIACWNPATSTARALFQEEHTSCERWVALQQKKHLLEYFTFESTKAPRHLRAQPKEPKPQTESAARQTAKRSELAKSLNDLIVPYLRGGPQGRGDAHPKCLNLGEAFKKKTYRGDVALTFNRTSNSQVTDEMISKGPSSLTNDEISVSKKQLISLALASRLT</sequence>
<keyword evidence="3" id="KW-1185">Reference proteome</keyword>
<dbReference type="AlphaFoldDB" id="F4RHD2"/>
<protein>
    <submittedName>
        <fullName evidence="2">Uncharacterized protein</fullName>
    </submittedName>
</protein>
<dbReference type="KEGG" id="mlr:MELLADRAFT_105257"/>
<dbReference type="VEuPathDB" id="FungiDB:MELLADRAFT_105257"/>
<feature type="region of interest" description="Disordered" evidence="1">
    <location>
        <begin position="387"/>
        <end position="410"/>
    </location>
</feature>
<dbReference type="Proteomes" id="UP000001072">
    <property type="component" value="Unassembled WGS sequence"/>
</dbReference>
<feature type="region of interest" description="Disordered" evidence="1">
    <location>
        <begin position="1"/>
        <end position="74"/>
    </location>
</feature>
<dbReference type="InParanoid" id="F4RHD2"/>
<dbReference type="EMBL" id="GL883101">
    <property type="protein sequence ID" value="EGG08245.1"/>
    <property type="molecule type" value="Genomic_DNA"/>
</dbReference>
<dbReference type="HOGENOM" id="CLU_026101_0_0_1"/>
<gene>
    <name evidence="2" type="ORF">MELLADRAFT_105257</name>
</gene>
<evidence type="ECO:0000256" key="1">
    <source>
        <dbReference type="SAM" id="MobiDB-lite"/>
    </source>
</evidence>
<evidence type="ECO:0000313" key="2">
    <source>
        <dbReference type="EMBL" id="EGG08245.1"/>
    </source>
</evidence>
<proteinExistence type="predicted"/>
<dbReference type="RefSeq" id="XP_007408443.1">
    <property type="nucleotide sequence ID" value="XM_007408381.1"/>
</dbReference>
<dbReference type="GeneID" id="18922545"/>
<reference evidence="3" key="1">
    <citation type="journal article" date="2011" name="Proc. Natl. Acad. Sci. U.S.A.">
        <title>Obligate biotrophy features unraveled by the genomic analysis of rust fungi.</title>
        <authorList>
            <person name="Duplessis S."/>
            <person name="Cuomo C.A."/>
            <person name="Lin Y.-C."/>
            <person name="Aerts A."/>
            <person name="Tisserant E."/>
            <person name="Veneault-Fourrey C."/>
            <person name="Joly D.L."/>
            <person name="Hacquard S."/>
            <person name="Amselem J."/>
            <person name="Cantarel B.L."/>
            <person name="Chiu R."/>
            <person name="Coutinho P.M."/>
            <person name="Feau N."/>
            <person name="Field M."/>
            <person name="Frey P."/>
            <person name="Gelhaye E."/>
            <person name="Goldberg J."/>
            <person name="Grabherr M.G."/>
            <person name="Kodira C.D."/>
            <person name="Kohler A."/>
            <person name="Kuees U."/>
            <person name="Lindquist E.A."/>
            <person name="Lucas S.M."/>
            <person name="Mago R."/>
            <person name="Mauceli E."/>
            <person name="Morin E."/>
            <person name="Murat C."/>
            <person name="Pangilinan J.L."/>
            <person name="Park R."/>
            <person name="Pearson M."/>
            <person name="Quesneville H."/>
            <person name="Rouhier N."/>
            <person name="Sakthikumar S."/>
            <person name="Salamov A.A."/>
            <person name="Schmutz J."/>
            <person name="Selles B."/>
            <person name="Shapiro H."/>
            <person name="Tanguay P."/>
            <person name="Tuskan G.A."/>
            <person name="Henrissat B."/>
            <person name="Van de Peer Y."/>
            <person name="Rouze P."/>
            <person name="Ellis J.G."/>
            <person name="Dodds P.N."/>
            <person name="Schein J.E."/>
            <person name="Zhong S."/>
            <person name="Hamelin R.C."/>
            <person name="Grigoriev I.V."/>
            <person name="Szabo L.J."/>
            <person name="Martin F."/>
        </authorList>
    </citation>
    <scope>NUCLEOTIDE SEQUENCE [LARGE SCALE GENOMIC DNA]</scope>
    <source>
        <strain evidence="3">98AG31 / pathotype 3-4-7</strain>
    </source>
</reference>
<accession>F4RHD2</accession>
<feature type="compositionally biased region" description="Acidic residues" evidence="1">
    <location>
        <begin position="64"/>
        <end position="74"/>
    </location>
</feature>